<evidence type="ECO:0000313" key="1">
    <source>
        <dbReference type="EMBL" id="KAI7990715.1"/>
    </source>
</evidence>
<gene>
    <name evidence="1" type="ORF">LOK49_LG12G02469</name>
</gene>
<dbReference type="EMBL" id="CM045770">
    <property type="protein sequence ID" value="KAI7990715.1"/>
    <property type="molecule type" value="Genomic_DNA"/>
</dbReference>
<protein>
    <submittedName>
        <fullName evidence="1">Uncharacterized protein</fullName>
    </submittedName>
</protein>
<organism evidence="1 2">
    <name type="scientific">Camellia lanceoleosa</name>
    <dbReference type="NCBI Taxonomy" id="1840588"/>
    <lineage>
        <taxon>Eukaryota</taxon>
        <taxon>Viridiplantae</taxon>
        <taxon>Streptophyta</taxon>
        <taxon>Embryophyta</taxon>
        <taxon>Tracheophyta</taxon>
        <taxon>Spermatophyta</taxon>
        <taxon>Magnoliopsida</taxon>
        <taxon>eudicotyledons</taxon>
        <taxon>Gunneridae</taxon>
        <taxon>Pentapetalae</taxon>
        <taxon>asterids</taxon>
        <taxon>Ericales</taxon>
        <taxon>Theaceae</taxon>
        <taxon>Camellia</taxon>
    </lineage>
</organism>
<dbReference type="Proteomes" id="UP001060215">
    <property type="component" value="Chromosome 13"/>
</dbReference>
<proteinExistence type="predicted"/>
<keyword evidence="2" id="KW-1185">Reference proteome</keyword>
<reference evidence="1 2" key="1">
    <citation type="journal article" date="2022" name="Plant J.">
        <title>Chromosome-level genome of Camellia lanceoleosa provides a valuable resource for understanding genome evolution and self-incompatibility.</title>
        <authorList>
            <person name="Gong W."/>
            <person name="Xiao S."/>
            <person name="Wang L."/>
            <person name="Liao Z."/>
            <person name="Chang Y."/>
            <person name="Mo W."/>
            <person name="Hu G."/>
            <person name="Li W."/>
            <person name="Zhao G."/>
            <person name="Zhu H."/>
            <person name="Hu X."/>
            <person name="Ji K."/>
            <person name="Xiang X."/>
            <person name="Song Q."/>
            <person name="Yuan D."/>
            <person name="Jin S."/>
            <person name="Zhang L."/>
        </authorList>
    </citation>
    <scope>NUCLEOTIDE SEQUENCE [LARGE SCALE GENOMIC DNA]</scope>
    <source>
        <strain evidence="1">SQ_2022a</strain>
    </source>
</reference>
<comment type="caution">
    <text evidence="1">The sequence shown here is derived from an EMBL/GenBank/DDBJ whole genome shotgun (WGS) entry which is preliminary data.</text>
</comment>
<accession>A0ACC0FRQ2</accession>
<name>A0ACC0FRQ2_9ERIC</name>
<sequence>MNMLYIEDLVEKLDCTGSMSYYYRMPDKDLTSGLVNVRNDYEVMGMLKFLNRNRHIDFYLEHYPKTQPSSILIDDIDELFGGQDEFHRYMDVVEAQFQKDGSGEAELEQGKGVAEVDDLFDSGYDEGSRTESTDLEIWRTMRIVKLMKVKMTCHLKLMRIAMWSGVV</sequence>
<evidence type="ECO:0000313" key="2">
    <source>
        <dbReference type="Proteomes" id="UP001060215"/>
    </source>
</evidence>